<dbReference type="GO" id="GO:0003677">
    <property type="term" value="F:DNA binding"/>
    <property type="evidence" value="ECO:0007669"/>
    <property type="project" value="UniProtKB-KW"/>
</dbReference>
<evidence type="ECO:0000313" key="2">
    <source>
        <dbReference type="EMBL" id="TDW08367.1"/>
    </source>
</evidence>
<dbReference type="PANTHER" id="PTHR34580:SF3">
    <property type="entry name" value="PROTEIN PAFB"/>
    <property type="match status" value="1"/>
</dbReference>
<feature type="domain" description="WYL" evidence="1">
    <location>
        <begin position="141"/>
        <end position="213"/>
    </location>
</feature>
<dbReference type="Pfam" id="PF13280">
    <property type="entry name" value="WYL"/>
    <property type="match status" value="1"/>
</dbReference>
<proteinExistence type="predicted"/>
<comment type="caution">
    <text evidence="2">The sequence shown here is derived from an EMBL/GenBank/DDBJ whole genome shotgun (WGS) entry which is preliminary data.</text>
</comment>
<dbReference type="RefSeq" id="WP_166667643.1">
    <property type="nucleotide sequence ID" value="NZ_SODD01000073.1"/>
</dbReference>
<dbReference type="PROSITE" id="PS52050">
    <property type="entry name" value="WYL"/>
    <property type="match status" value="1"/>
</dbReference>
<dbReference type="InterPro" id="IPR026881">
    <property type="entry name" value="WYL_dom"/>
</dbReference>
<sequence length="323" mass="38490">MDQKKSIPLAILEILRSDSDDKHPLTRSQLQELLEVRYGLQAERRTLYANIQLLQEFGYDISTYEQNKKGYYLIERTFEPSEVNLICHSIHASAIIPDSESRQLIDALLKTQSKYQAKAFRERVYTTNTKKSNNREFFLNIELLLEAIQQRKRISFVYTKYNYEKKLVARREKRYELCPYELVYNNERYYLIGHNENHEGLSHYRIDKMQDVHLEQTLFDRKKDVNPYDYVANKIYMYSGDESSIRLHCDEAILDDVIDTFGTKIKIKKLYNHDFEATITSTKQGIMYWALQYTKYCQILEPLDLRNEMIFILDKALVDYKGL</sequence>
<dbReference type="Proteomes" id="UP000294743">
    <property type="component" value="Unassembled WGS sequence"/>
</dbReference>
<keyword evidence="2" id="KW-0238">DNA-binding</keyword>
<accession>A0A4R7Z985</accession>
<name>A0A4R7Z985_9FIRM</name>
<protein>
    <submittedName>
        <fullName evidence="2">Putative DNA-binding transcriptional regulator YafY</fullName>
    </submittedName>
</protein>
<dbReference type="EMBL" id="SODD01000073">
    <property type="protein sequence ID" value="TDW08367.1"/>
    <property type="molecule type" value="Genomic_DNA"/>
</dbReference>
<keyword evidence="3" id="KW-1185">Reference proteome</keyword>
<evidence type="ECO:0000313" key="3">
    <source>
        <dbReference type="Proteomes" id="UP000294743"/>
    </source>
</evidence>
<dbReference type="InterPro" id="IPR051534">
    <property type="entry name" value="CBASS_pafABC_assoc_protein"/>
</dbReference>
<reference evidence="2 3" key="1">
    <citation type="submission" date="2019-03" db="EMBL/GenBank/DDBJ databases">
        <title>Genomic Encyclopedia of Type Strains, Phase IV (KMG-IV): sequencing the most valuable type-strain genomes for metagenomic binning, comparative biology and taxonomic classification.</title>
        <authorList>
            <person name="Goeker M."/>
        </authorList>
    </citation>
    <scope>NUCLEOTIDE SEQUENCE [LARGE SCALE GENOMIC DNA]</scope>
    <source>
        <strain evidence="2 3">DSM 28867</strain>
    </source>
</reference>
<evidence type="ECO:0000259" key="1">
    <source>
        <dbReference type="Pfam" id="PF13280"/>
    </source>
</evidence>
<dbReference type="AlphaFoldDB" id="A0A4R7Z985"/>
<dbReference type="PANTHER" id="PTHR34580">
    <property type="match status" value="1"/>
</dbReference>
<gene>
    <name evidence="2" type="ORF">EDD63_1731</name>
</gene>
<organism evidence="2 3">
    <name type="scientific">Breznakia blatticola</name>
    <dbReference type="NCBI Taxonomy" id="1754012"/>
    <lineage>
        <taxon>Bacteria</taxon>
        <taxon>Bacillati</taxon>
        <taxon>Bacillota</taxon>
        <taxon>Erysipelotrichia</taxon>
        <taxon>Erysipelotrichales</taxon>
        <taxon>Erysipelotrichaceae</taxon>
        <taxon>Breznakia</taxon>
    </lineage>
</organism>